<keyword evidence="6 9" id="KW-0560">Oxidoreductase</keyword>
<dbReference type="GO" id="GO:0052693">
    <property type="term" value="F:epoxyqueuosine reductase activity"/>
    <property type="evidence" value="ECO:0007669"/>
    <property type="project" value="UniProtKB-UniRule"/>
</dbReference>
<keyword evidence="3 9" id="KW-0819">tRNA processing</keyword>
<dbReference type="RefSeq" id="WP_096674085.1">
    <property type="nucleotide sequence ID" value="NZ_OANS01000004.1"/>
</dbReference>
<dbReference type="PROSITE" id="PS00198">
    <property type="entry name" value="4FE4S_FER_1"/>
    <property type="match status" value="1"/>
</dbReference>
<comment type="pathway">
    <text evidence="9">tRNA modification; tRNA-queuosine biosynthesis.</text>
</comment>
<comment type="subcellular location">
    <subcellularLocation>
        <location evidence="9">Cytoplasm</location>
    </subcellularLocation>
</comment>
<dbReference type="Proteomes" id="UP000218069">
    <property type="component" value="Unassembled WGS sequence"/>
</dbReference>
<evidence type="ECO:0000256" key="8">
    <source>
        <dbReference type="ARBA" id="ARBA00023014"/>
    </source>
</evidence>
<dbReference type="InterPro" id="IPR004453">
    <property type="entry name" value="QueG"/>
</dbReference>
<dbReference type="GO" id="GO:0051539">
    <property type="term" value="F:4 iron, 4 sulfur cluster binding"/>
    <property type="evidence" value="ECO:0007669"/>
    <property type="project" value="UniProtKB-KW"/>
</dbReference>
<keyword evidence="8 9" id="KW-0411">Iron-sulfur</keyword>
<comment type="catalytic activity">
    <reaction evidence="9">
        <text>epoxyqueuosine(34) in tRNA + AH2 = queuosine(34) in tRNA + A + H2O</text>
        <dbReference type="Rhea" id="RHEA:32159"/>
        <dbReference type="Rhea" id="RHEA-COMP:18571"/>
        <dbReference type="Rhea" id="RHEA-COMP:18582"/>
        <dbReference type="ChEBI" id="CHEBI:13193"/>
        <dbReference type="ChEBI" id="CHEBI:15377"/>
        <dbReference type="ChEBI" id="CHEBI:17499"/>
        <dbReference type="ChEBI" id="CHEBI:194431"/>
        <dbReference type="ChEBI" id="CHEBI:194443"/>
        <dbReference type="EC" id="1.17.99.6"/>
    </reaction>
</comment>
<reference evidence="12" key="1">
    <citation type="submission" date="2017-08" db="EMBL/GenBank/DDBJ databases">
        <authorList>
            <person name="Varghese N."/>
            <person name="Submissions S."/>
        </authorList>
    </citation>
    <scope>NUCLEOTIDE SEQUENCE [LARGE SCALE GENOMIC DNA]</scope>
    <source>
        <strain evidence="12">AP-Melu-1000-B4</strain>
    </source>
</reference>
<keyword evidence="9" id="KW-0846">Cobalamin</keyword>
<feature type="active site" description="Proton donor" evidence="9">
    <location>
        <position position="149"/>
    </location>
</feature>
<name>A0A240E1R8_9BURK</name>
<keyword evidence="12" id="KW-1185">Reference proteome</keyword>
<feature type="binding site" evidence="9">
    <location>
        <position position="184"/>
    </location>
    <ligand>
        <name>cob(II)alamin</name>
        <dbReference type="ChEBI" id="CHEBI:16304"/>
    </ligand>
</feature>
<feature type="binding site" evidence="9">
    <location>
        <position position="256"/>
    </location>
    <ligand>
        <name>[4Fe-4S] cluster</name>
        <dbReference type="ChEBI" id="CHEBI:49883"/>
        <label>2</label>
    </ligand>
</feature>
<dbReference type="OrthoDB" id="9784571at2"/>
<feature type="binding site" evidence="9">
    <location>
        <position position="149"/>
    </location>
    <ligand>
        <name>cob(II)alamin</name>
        <dbReference type="ChEBI" id="CHEBI:16304"/>
    </ligand>
</feature>
<feature type="binding site" evidence="9">
    <location>
        <position position="229"/>
    </location>
    <ligand>
        <name>[4Fe-4S] cluster</name>
        <dbReference type="ChEBI" id="CHEBI:49883"/>
        <label>2</label>
    </ligand>
</feature>
<dbReference type="InterPro" id="IPR017900">
    <property type="entry name" value="4Fe4S_Fe_S_CS"/>
</dbReference>
<evidence type="ECO:0000313" key="11">
    <source>
        <dbReference type="EMBL" id="SNX29213.1"/>
    </source>
</evidence>
<proteinExistence type="inferred from homology"/>
<gene>
    <name evidence="9" type="primary">queG</name>
    <name evidence="11" type="ORF">SAMN06295945_1579</name>
</gene>
<evidence type="ECO:0000256" key="5">
    <source>
        <dbReference type="ARBA" id="ARBA00022785"/>
    </source>
</evidence>
<evidence type="ECO:0000313" key="12">
    <source>
        <dbReference type="Proteomes" id="UP000218069"/>
    </source>
</evidence>
<dbReference type="GO" id="GO:0046872">
    <property type="term" value="F:metal ion binding"/>
    <property type="evidence" value="ECO:0007669"/>
    <property type="project" value="UniProtKB-KW"/>
</dbReference>
<comment type="caution">
    <text evidence="9">Lacks conserved residue(s) required for the propagation of feature annotation.</text>
</comment>
<dbReference type="HAMAP" id="MF_00916">
    <property type="entry name" value="QueG"/>
    <property type="match status" value="1"/>
</dbReference>
<keyword evidence="5 9" id="KW-0671">Queuosine biosynthesis</keyword>
<comment type="subunit">
    <text evidence="9">Monomer.</text>
</comment>
<dbReference type="PANTHER" id="PTHR30002:SF4">
    <property type="entry name" value="EPOXYQUEUOSINE REDUCTASE"/>
    <property type="match status" value="1"/>
</dbReference>
<dbReference type="UniPathway" id="UPA00392"/>
<organism evidence="11 12">
    <name type="scientific">Polynucleobacter meluiroseus</name>
    <dbReference type="NCBI Taxonomy" id="1938814"/>
    <lineage>
        <taxon>Bacteria</taxon>
        <taxon>Pseudomonadati</taxon>
        <taxon>Pseudomonadota</taxon>
        <taxon>Betaproteobacteria</taxon>
        <taxon>Burkholderiales</taxon>
        <taxon>Burkholderiaceae</taxon>
        <taxon>Polynucleobacter</taxon>
    </lineage>
</organism>
<comment type="cofactor">
    <cofactor evidence="9">
        <name>[4Fe-4S] cluster</name>
        <dbReference type="ChEBI" id="CHEBI:49883"/>
    </cofactor>
    <text evidence="9">Binds 2 [4Fe-4S] clusters per monomer.</text>
</comment>
<feature type="binding site" evidence="9">
    <location>
        <position position="206"/>
    </location>
    <ligand>
        <name>[4Fe-4S] cluster</name>
        <dbReference type="ChEBI" id="CHEBI:49883"/>
        <label>1</label>
    </ligand>
</feature>
<dbReference type="GO" id="GO:0005737">
    <property type="term" value="C:cytoplasm"/>
    <property type="evidence" value="ECO:0007669"/>
    <property type="project" value="UniProtKB-SubCell"/>
</dbReference>
<dbReference type="EMBL" id="OANS01000004">
    <property type="protein sequence ID" value="SNX29213.1"/>
    <property type="molecule type" value="Genomic_DNA"/>
</dbReference>
<comment type="cofactor">
    <cofactor evidence="9">
        <name>cob(II)alamin</name>
        <dbReference type="ChEBI" id="CHEBI:16304"/>
    </cofactor>
</comment>
<keyword evidence="7 9" id="KW-0408">Iron</keyword>
<feature type="binding site" evidence="9">
    <location>
        <position position="259"/>
    </location>
    <ligand>
        <name>[4Fe-4S] cluster</name>
        <dbReference type="ChEBI" id="CHEBI:49883"/>
        <label>2</label>
    </ligand>
</feature>
<dbReference type="Pfam" id="PF13484">
    <property type="entry name" value="Fer4_16"/>
    <property type="match status" value="1"/>
</dbReference>
<evidence type="ECO:0000256" key="7">
    <source>
        <dbReference type="ARBA" id="ARBA00023004"/>
    </source>
</evidence>
<protein>
    <recommendedName>
        <fullName evidence="9">Epoxyqueuosine reductase</fullName>
        <ecNumber evidence="9">1.17.99.6</ecNumber>
    </recommendedName>
    <alternativeName>
        <fullName evidence="9">Queuosine biosynthesis protein QueG</fullName>
    </alternativeName>
</protein>
<comment type="similarity">
    <text evidence="9">Belongs to the QueG family.</text>
</comment>
<keyword evidence="1 9" id="KW-0004">4Fe-4S</keyword>
<sequence length="368" mass="41496">MTTDPFPKSSEVQLDKLRNWLQDQAHGFGFDDLRITDTHLGEATEHLQQWLAEGRHGQMDYMERHAALRSDPGLLVPGTVRVICVTMNYLPPTFSLEGEWQRIADPSAAVVSMYARGRDYHKVLRQRLQDFAKAVEAHLGSFGYRVFTDSAPLMEVELARKAGLGWRGKHTLLLNRESGSTFFLGEILVDVPLPMDQAQEPHCGSCTACIDVCPTQAITAPYQMDARRCISYLTIENHAAIPVEFRKAMGNRVYGCDDCQLICPWNKFAKRTALPDFAERHGLGKASLLHLWSWTEGEFEKRHEGSAIRRIGYSRWRRNLAVAMGNALTAADLPETEKEPIRIALQTALPQADALVAEHIEWALNTER</sequence>
<evidence type="ECO:0000259" key="10">
    <source>
        <dbReference type="PROSITE" id="PS51379"/>
    </source>
</evidence>
<feature type="binding site" evidence="9">
    <location>
        <begin position="256"/>
        <end position="257"/>
    </location>
    <ligand>
        <name>cob(II)alamin</name>
        <dbReference type="ChEBI" id="CHEBI:16304"/>
    </ligand>
</feature>
<dbReference type="InterPro" id="IPR017896">
    <property type="entry name" value="4Fe4S_Fe-S-bd"/>
</dbReference>
<evidence type="ECO:0000256" key="3">
    <source>
        <dbReference type="ARBA" id="ARBA00022694"/>
    </source>
</evidence>
<dbReference type="NCBIfam" id="TIGR00276">
    <property type="entry name" value="tRNA epoxyqueuosine(34) reductase QueG"/>
    <property type="match status" value="1"/>
</dbReference>
<keyword evidence="2 9" id="KW-0963">Cytoplasm</keyword>
<feature type="binding site" evidence="9">
    <location>
        <position position="69"/>
    </location>
    <ligand>
        <name>cob(II)alamin</name>
        <dbReference type="ChEBI" id="CHEBI:16304"/>
    </ligand>
</feature>
<evidence type="ECO:0000256" key="2">
    <source>
        <dbReference type="ARBA" id="ARBA00022490"/>
    </source>
</evidence>
<dbReference type="GO" id="GO:0008616">
    <property type="term" value="P:tRNA queuosine(34) biosynthetic process"/>
    <property type="evidence" value="ECO:0007669"/>
    <property type="project" value="UniProtKB-UniRule"/>
</dbReference>
<feature type="binding site" evidence="9">
    <location>
        <position position="213"/>
    </location>
    <ligand>
        <name>[4Fe-4S] cluster</name>
        <dbReference type="ChEBI" id="CHEBI:49883"/>
        <label>2</label>
    </ligand>
</feature>
<dbReference type="GO" id="GO:0031419">
    <property type="term" value="F:cobalamin binding"/>
    <property type="evidence" value="ECO:0007669"/>
    <property type="project" value="UniProtKB-KW"/>
</dbReference>
<evidence type="ECO:0000256" key="6">
    <source>
        <dbReference type="ARBA" id="ARBA00023002"/>
    </source>
</evidence>
<feature type="binding site" evidence="9">
    <location>
        <position position="173"/>
    </location>
    <ligand>
        <name>cob(II)alamin</name>
        <dbReference type="ChEBI" id="CHEBI:16304"/>
    </ligand>
</feature>
<dbReference type="AlphaFoldDB" id="A0A240E1R8"/>
<evidence type="ECO:0000256" key="1">
    <source>
        <dbReference type="ARBA" id="ARBA00022485"/>
    </source>
</evidence>
<feature type="domain" description="4Fe-4S ferredoxin-type" evidence="10">
    <location>
        <begin position="191"/>
        <end position="223"/>
    </location>
</feature>
<dbReference type="FunFam" id="3.30.70.20:FF:000017">
    <property type="entry name" value="Epoxyqueuosine reductase"/>
    <property type="match status" value="1"/>
</dbReference>
<dbReference type="PROSITE" id="PS51379">
    <property type="entry name" value="4FE4S_FER_2"/>
    <property type="match status" value="1"/>
</dbReference>
<dbReference type="EC" id="1.17.99.6" evidence="9"/>
<feature type="binding site" evidence="9">
    <location>
        <position position="203"/>
    </location>
    <ligand>
        <name>[4Fe-4S] cluster</name>
        <dbReference type="ChEBI" id="CHEBI:49883"/>
        <label>1</label>
    </ligand>
</feature>
<keyword evidence="9" id="KW-0170">Cobalt</keyword>
<comment type="function">
    <text evidence="9">Catalyzes the conversion of epoxyqueuosine (oQ) to queuosine (Q), which is a hypermodified base found in the wobble positions of tRNA(Asp), tRNA(Asn), tRNA(His) and tRNA(Tyr).</text>
</comment>
<feature type="binding site" evidence="9">
    <location>
        <position position="263"/>
    </location>
    <ligand>
        <name>[4Fe-4S] cluster</name>
        <dbReference type="ChEBI" id="CHEBI:49883"/>
        <label>1</label>
    </ligand>
</feature>
<evidence type="ECO:0000256" key="9">
    <source>
        <dbReference type="HAMAP-Rule" id="MF_00916"/>
    </source>
</evidence>
<feature type="binding site" evidence="9">
    <location>
        <position position="209"/>
    </location>
    <ligand>
        <name>[4Fe-4S] cluster</name>
        <dbReference type="ChEBI" id="CHEBI:49883"/>
        <label>1</label>
    </ligand>
</feature>
<keyword evidence="4 9" id="KW-0479">Metal-binding</keyword>
<dbReference type="Gene3D" id="3.30.70.20">
    <property type="match status" value="1"/>
</dbReference>
<feature type="binding site" evidence="9">
    <location>
        <position position="231"/>
    </location>
    <ligand>
        <name>cob(II)alamin</name>
        <dbReference type="ChEBI" id="CHEBI:16304"/>
    </ligand>
</feature>
<evidence type="ECO:0000256" key="4">
    <source>
        <dbReference type="ARBA" id="ARBA00022723"/>
    </source>
</evidence>
<dbReference type="Pfam" id="PF08331">
    <property type="entry name" value="QueG_DUF1730"/>
    <property type="match status" value="1"/>
</dbReference>
<accession>A0A240E1R8</accession>
<dbReference type="SUPFAM" id="SSF46548">
    <property type="entry name" value="alpha-helical ferredoxin"/>
    <property type="match status" value="1"/>
</dbReference>
<dbReference type="PANTHER" id="PTHR30002">
    <property type="entry name" value="EPOXYQUEUOSINE REDUCTASE"/>
    <property type="match status" value="1"/>
</dbReference>
<dbReference type="InterPro" id="IPR013542">
    <property type="entry name" value="QueG_DUF1730"/>
</dbReference>